<dbReference type="InterPro" id="IPR027484">
    <property type="entry name" value="PInositol-4-P-5-kinase_N"/>
</dbReference>
<dbReference type="Gene3D" id="3.30.810.10">
    <property type="entry name" value="2-Layer Sandwich"/>
    <property type="match status" value="1"/>
</dbReference>
<dbReference type="SMART" id="SM00330">
    <property type="entry name" value="PIPKc"/>
    <property type="match status" value="1"/>
</dbReference>
<keyword evidence="1" id="KW-0808">Transferase</keyword>
<organism evidence="4 5">
    <name type="scientific">Chaetoceros tenuissimus</name>
    <dbReference type="NCBI Taxonomy" id="426638"/>
    <lineage>
        <taxon>Eukaryota</taxon>
        <taxon>Sar</taxon>
        <taxon>Stramenopiles</taxon>
        <taxon>Ochrophyta</taxon>
        <taxon>Bacillariophyta</taxon>
        <taxon>Coscinodiscophyceae</taxon>
        <taxon>Chaetocerotophycidae</taxon>
        <taxon>Chaetocerotales</taxon>
        <taxon>Chaetocerotaceae</taxon>
        <taxon>Chaetoceros</taxon>
    </lineage>
</organism>
<dbReference type="Proteomes" id="UP001054902">
    <property type="component" value="Unassembled WGS sequence"/>
</dbReference>
<dbReference type="InterPro" id="IPR002498">
    <property type="entry name" value="PInositol-4-P-4/5-kinase_core"/>
</dbReference>
<feature type="domain" description="PIPK" evidence="3">
    <location>
        <begin position="84"/>
        <end position="530"/>
    </location>
</feature>
<keyword evidence="1" id="KW-0418">Kinase</keyword>
<dbReference type="PANTHER" id="PTHR23086">
    <property type="entry name" value="PHOSPHATIDYLINOSITOL-4-PHOSPHATE 5-KINASE"/>
    <property type="match status" value="1"/>
</dbReference>
<evidence type="ECO:0000256" key="2">
    <source>
        <dbReference type="SAM" id="MobiDB-lite"/>
    </source>
</evidence>
<evidence type="ECO:0000313" key="4">
    <source>
        <dbReference type="EMBL" id="GFH61851.1"/>
    </source>
</evidence>
<reference evidence="4 5" key="1">
    <citation type="journal article" date="2021" name="Sci. Rep.">
        <title>The genome of the diatom Chaetoceros tenuissimus carries an ancient integrated fragment of an extant virus.</title>
        <authorList>
            <person name="Hongo Y."/>
            <person name="Kimura K."/>
            <person name="Takaki Y."/>
            <person name="Yoshida Y."/>
            <person name="Baba S."/>
            <person name="Kobayashi G."/>
            <person name="Nagasaki K."/>
            <person name="Hano T."/>
            <person name="Tomaru Y."/>
        </authorList>
    </citation>
    <scope>NUCLEOTIDE SEQUENCE [LARGE SCALE GENOMIC DNA]</scope>
    <source>
        <strain evidence="4 5">NIES-3715</strain>
    </source>
</reference>
<dbReference type="PANTHER" id="PTHR23086:SF8">
    <property type="entry name" value="PHOSPHATIDYLINOSITOL 5-PHOSPHATE 4-KINASE, ISOFORM A"/>
    <property type="match status" value="1"/>
</dbReference>
<feature type="compositionally biased region" description="Polar residues" evidence="2">
    <location>
        <begin position="1"/>
        <end position="10"/>
    </location>
</feature>
<accession>A0AAD3DEJ8</accession>
<gene>
    <name evidence="4" type="ORF">CTEN210_18327</name>
</gene>
<dbReference type="Gene3D" id="3.30.800.10">
    <property type="entry name" value="Phosphatidylinositol Phosphate Kinase II Beta"/>
    <property type="match status" value="1"/>
</dbReference>
<evidence type="ECO:0000259" key="3">
    <source>
        <dbReference type="PROSITE" id="PS51455"/>
    </source>
</evidence>
<evidence type="ECO:0000313" key="5">
    <source>
        <dbReference type="Proteomes" id="UP001054902"/>
    </source>
</evidence>
<dbReference type="GO" id="GO:0016308">
    <property type="term" value="F:1-phosphatidylinositol-4-phosphate 5-kinase activity"/>
    <property type="evidence" value="ECO:0007669"/>
    <property type="project" value="TreeGrafter"/>
</dbReference>
<dbReference type="PROSITE" id="PS51455">
    <property type="entry name" value="PIPK"/>
    <property type="match status" value="1"/>
</dbReference>
<dbReference type="CDD" id="cd00139">
    <property type="entry name" value="PIPKc"/>
    <property type="match status" value="1"/>
</dbReference>
<feature type="region of interest" description="Disordered" evidence="2">
    <location>
        <begin position="1"/>
        <end position="27"/>
    </location>
</feature>
<dbReference type="EMBL" id="BLLK01000075">
    <property type="protein sequence ID" value="GFH61851.1"/>
    <property type="molecule type" value="Genomic_DNA"/>
</dbReference>
<dbReference type="InterPro" id="IPR023610">
    <property type="entry name" value="PInositol-4/5-P-5/4-kinase"/>
</dbReference>
<protein>
    <recommendedName>
        <fullName evidence="3">PIPK domain-containing protein</fullName>
    </recommendedName>
</protein>
<dbReference type="InterPro" id="IPR027483">
    <property type="entry name" value="PInositol-4-P-4/5-kinase_C_sf"/>
</dbReference>
<name>A0AAD3DEJ8_9STRA</name>
<sequence length="536" mass="60905">MTTKQSNQVNKNEENDSSESPFSPLNSHLSISATQTSLEIVPTAEVDSKLLLSPSEIHDKNYGAPMDNINTRHVSGKKIDPNHTNFALAAGMMLGIRESVGGASSFSTQEQNTSSTLEVECAKVQKLKIPKGTYFISSQSLSIPYRYKFKSYAPEIFSRIRSFSGVEKQRFLHSICGNDTFIEFVSNAKSGQFFFYSHDGRFMIKTMLQEEKAFLLSILPHYYIHLQGNPHSLLTHFYGMYRVKIPDLGKSVHFVIMKSVFNTEKEIHKIWDLKGSTLGRKSKRGDTVHKDLDFLEEERKIYISKEQKYEFLEQLKRDTGFLSRMNIMDYSMLMGVHLCINNQGEFHKSASGSFRTNTPMRRQQKLRYIENGKVSSWQYFLDGAKGALGWSTASSSGSEDHAELNSVSKESDDDTDSDHEGVITEETQTDYFDDETPELKTSLSSIQPSILEELHDTPYSLREDFGIESKNGDSEEIYFCGIIDILQLYNTRKWGETIMRKAIGGQESEISCVSPDMYAERFVNFIDGIVEETDSK</sequence>
<dbReference type="AlphaFoldDB" id="A0AAD3DEJ8"/>
<feature type="compositionally biased region" description="Polar residues" evidence="2">
    <location>
        <begin position="18"/>
        <end position="27"/>
    </location>
</feature>
<keyword evidence="5" id="KW-1185">Reference proteome</keyword>
<dbReference type="GO" id="GO:0005524">
    <property type="term" value="F:ATP binding"/>
    <property type="evidence" value="ECO:0007669"/>
    <property type="project" value="UniProtKB-UniRule"/>
</dbReference>
<proteinExistence type="predicted"/>
<feature type="region of interest" description="Disordered" evidence="2">
    <location>
        <begin position="392"/>
        <end position="435"/>
    </location>
</feature>
<comment type="caution">
    <text evidence="4">The sequence shown here is derived from an EMBL/GenBank/DDBJ whole genome shotgun (WGS) entry which is preliminary data.</text>
</comment>
<evidence type="ECO:0000256" key="1">
    <source>
        <dbReference type="PROSITE-ProRule" id="PRU00781"/>
    </source>
</evidence>
<dbReference type="GO" id="GO:0046854">
    <property type="term" value="P:phosphatidylinositol phosphate biosynthetic process"/>
    <property type="evidence" value="ECO:0007669"/>
    <property type="project" value="TreeGrafter"/>
</dbReference>
<dbReference type="Pfam" id="PF01504">
    <property type="entry name" value="PIP5K"/>
    <property type="match status" value="1"/>
</dbReference>
<dbReference type="GO" id="GO:0005886">
    <property type="term" value="C:plasma membrane"/>
    <property type="evidence" value="ECO:0007669"/>
    <property type="project" value="TreeGrafter"/>
</dbReference>
<dbReference type="SUPFAM" id="SSF56104">
    <property type="entry name" value="SAICAR synthase-like"/>
    <property type="match status" value="1"/>
</dbReference>
<keyword evidence="1" id="KW-0067">ATP-binding</keyword>
<keyword evidence="1" id="KW-0547">Nucleotide-binding</keyword>